<protein>
    <submittedName>
        <fullName evidence="1">Uncharacterized protein</fullName>
    </submittedName>
</protein>
<proteinExistence type="predicted"/>
<dbReference type="AlphaFoldDB" id="A0A6M3L4N8"/>
<name>A0A6M3L4N8_9ZZZZ</name>
<gene>
    <name evidence="1" type="ORF">MM415B02752_0008</name>
</gene>
<evidence type="ECO:0000313" key="1">
    <source>
        <dbReference type="EMBL" id="QJA88501.1"/>
    </source>
</evidence>
<organism evidence="1">
    <name type="scientific">viral metagenome</name>
    <dbReference type="NCBI Taxonomy" id="1070528"/>
    <lineage>
        <taxon>unclassified sequences</taxon>
        <taxon>metagenomes</taxon>
        <taxon>organismal metagenomes</taxon>
    </lineage>
</organism>
<reference evidence="1" key="1">
    <citation type="submission" date="2020-03" db="EMBL/GenBank/DDBJ databases">
        <title>The deep terrestrial virosphere.</title>
        <authorList>
            <person name="Holmfeldt K."/>
            <person name="Nilsson E."/>
            <person name="Simone D."/>
            <person name="Lopez-Fernandez M."/>
            <person name="Wu X."/>
            <person name="de Brujin I."/>
            <person name="Lundin D."/>
            <person name="Andersson A."/>
            <person name="Bertilsson S."/>
            <person name="Dopson M."/>
        </authorList>
    </citation>
    <scope>NUCLEOTIDE SEQUENCE</scope>
    <source>
        <strain evidence="1">MM415B02752</strain>
    </source>
</reference>
<sequence length="141" mass="15441">MIDYAILKTEITSDPRGYGYASPWAAGTDWQVAELINRVRDTIAVDKDLIPTHEIFEAIVPGEWASASALERQRLQMILSMGSVNLRGPNTRSAFQAAFGAGTQSRTNLVTLLTRKGSRAEELFGSGVSVSWDDVAKARRV</sequence>
<accession>A0A6M3L4N8</accession>
<dbReference type="EMBL" id="MT142783">
    <property type="protein sequence ID" value="QJA88501.1"/>
    <property type="molecule type" value="Genomic_DNA"/>
</dbReference>